<gene>
    <name evidence="1" type="ORF">HCR_20100</name>
</gene>
<evidence type="ECO:0000313" key="2">
    <source>
        <dbReference type="Proteomes" id="UP001321445"/>
    </source>
</evidence>
<dbReference type="RefSeq" id="WP_286336642.1">
    <property type="nucleotide sequence ID" value="NZ_AP027370.1"/>
</dbReference>
<protein>
    <submittedName>
        <fullName evidence="1">Uncharacterized protein</fullName>
    </submittedName>
</protein>
<accession>A0ABM8FPJ5</accession>
<name>A0ABM8FPJ5_9BACT</name>
<sequence length="149" mass="17320">MNEIIRKNPRLKIMLRQVKPLITNYIDMAQYDYERYGLSSSTVLVQAPLKMLLTLERYTRKTDMVMALDQNLFFVIYQNTPIDKGKIAFRKILRLFAKEIHEGEVRAAIMELGETETTPEEIIERLIIALHEAGTDEKTVLVDASKILY</sequence>
<evidence type="ECO:0000313" key="1">
    <source>
        <dbReference type="EMBL" id="BDY13698.1"/>
    </source>
</evidence>
<proteinExistence type="predicted"/>
<dbReference type="EMBL" id="AP027370">
    <property type="protein sequence ID" value="BDY13698.1"/>
    <property type="molecule type" value="Genomic_DNA"/>
</dbReference>
<reference evidence="1 2" key="1">
    <citation type="submission" date="2023-03" db="EMBL/GenBank/DDBJ databases">
        <title>Description of Hydrogenimonas sp. ISO32.</title>
        <authorList>
            <person name="Mino S."/>
            <person name="Fukazawa S."/>
            <person name="Sawabe T."/>
        </authorList>
    </citation>
    <scope>NUCLEOTIDE SEQUENCE [LARGE SCALE GENOMIC DNA]</scope>
    <source>
        <strain evidence="1 2">ISO32</strain>
    </source>
</reference>
<organism evidence="1 2">
    <name type="scientific">Hydrogenimonas cancrithermarum</name>
    <dbReference type="NCBI Taxonomy" id="2993563"/>
    <lineage>
        <taxon>Bacteria</taxon>
        <taxon>Pseudomonadati</taxon>
        <taxon>Campylobacterota</taxon>
        <taxon>Epsilonproteobacteria</taxon>
        <taxon>Campylobacterales</taxon>
        <taxon>Hydrogenimonadaceae</taxon>
        <taxon>Hydrogenimonas</taxon>
    </lineage>
</organism>
<keyword evidence="2" id="KW-1185">Reference proteome</keyword>
<dbReference type="Proteomes" id="UP001321445">
    <property type="component" value="Chromosome"/>
</dbReference>